<feature type="region of interest" description="Disordered" evidence="1">
    <location>
        <begin position="337"/>
        <end position="398"/>
    </location>
</feature>
<feature type="region of interest" description="Disordered" evidence="1">
    <location>
        <begin position="296"/>
        <end position="321"/>
    </location>
</feature>
<dbReference type="AlphaFoldDB" id="A0A6A6ID09"/>
<dbReference type="PANTHER" id="PTHR39614">
    <property type="entry name" value="INTEGRAL MEMBRANE PROTEIN"/>
    <property type="match status" value="1"/>
</dbReference>
<feature type="compositionally biased region" description="Low complexity" evidence="1">
    <location>
        <begin position="296"/>
        <end position="308"/>
    </location>
</feature>
<feature type="transmembrane region" description="Helical" evidence="2">
    <location>
        <begin position="261"/>
        <end position="282"/>
    </location>
</feature>
<dbReference type="PANTHER" id="PTHR39614:SF2">
    <property type="entry name" value="INTEGRAL MEMBRANE PROTEIN"/>
    <property type="match status" value="1"/>
</dbReference>
<dbReference type="EMBL" id="ML987196">
    <property type="protein sequence ID" value="KAF2248465.1"/>
    <property type="molecule type" value="Genomic_DNA"/>
</dbReference>
<feature type="transmembrane region" description="Helical" evidence="2">
    <location>
        <begin position="114"/>
        <end position="134"/>
    </location>
</feature>
<evidence type="ECO:0000313" key="5">
    <source>
        <dbReference type="Proteomes" id="UP000800094"/>
    </source>
</evidence>
<evidence type="ECO:0000256" key="1">
    <source>
        <dbReference type="SAM" id="MobiDB-lite"/>
    </source>
</evidence>
<evidence type="ECO:0000313" key="4">
    <source>
        <dbReference type="EMBL" id="KAF2248465.1"/>
    </source>
</evidence>
<protein>
    <recommendedName>
        <fullName evidence="3">Rhodopsin domain-containing protein</fullName>
    </recommendedName>
</protein>
<dbReference type="OrthoDB" id="3918601at2759"/>
<keyword evidence="5" id="KW-1185">Reference proteome</keyword>
<name>A0A6A6ID09_9PLEO</name>
<dbReference type="Proteomes" id="UP000800094">
    <property type="component" value="Unassembled WGS sequence"/>
</dbReference>
<organism evidence="4 5">
    <name type="scientific">Trematosphaeria pertusa</name>
    <dbReference type="NCBI Taxonomy" id="390896"/>
    <lineage>
        <taxon>Eukaryota</taxon>
        <taxon>Fungi</taxon>
        <taxon>Dikarya</taxon>
        <taxon>Ascomycota</taxon>
        <taxon>Pezizomycotina</taxon>
        <taxon>Dothideomycetes</taxon>
        <taxon>Pleosporomycetidae</taxon>
        <taxon>Pleosporales</taxon>
        <taxon>Massarineae</taxon>
        <taxon>Trematosphaeriaceae</taxon>
        <taxon>Trematosphaeria</taxon>
    </lineage>
</organism>
<proteinExistence type="predicted"/>
<feature type="transmembrane region" description="Helical" evidence="2">
    <location>
        <begin position="221"/>
        <end position="241"/>
    </location>
</feature>
<feature type="transmembrane region" description="Helical" evidence="2">
    <location>
        <begin position="54"/>
        <end position="72"/>
    </location>
</feature>
<dbReference type="Pfam" id="PF20684">
    <property type="entry name" value="Fung_rhodopsin"/>
    <property type="match status" value="1"/>
</dbReference>
<reference evidence="4" key="1">
    <citation type="journal article" date="2020" name="Stud. Mycol.">
        <title>101 Dothideomycetes genomes: a test case for predicting lifestyles and emergence of pathogens.</title>
        <authorList>
            <person name="Haridas S."/>
            <person name="Albert R."/>
            <person name="Binder M."/>
            <person name="Bloem J."/>
            <person name="Labutti K."/>
            <person name="Salamov A."/>
            <person name="Andreopoulos B."/>
            <person name="Baker S."/>
            <person name="Barry K."/>
            <person name="Bills G."/>
            <person name="Bluhm B."/>
            <person name="Cannon C."/>
            <person name="Castanera R."/>
            <person name="Culley D."/>
            <person name="Daum C."/>
            <person name="Ezra D."/>
            <person name="Gonzalez J."/>
            <person name="Henrissat B."/>
            <person name="Kuo A."/>
            <person name="Liang C."/>
            <person name="Lipzen A."/>
            <person name="Lutzoni F."/>
            <person name="Magnuson J."/>
            <person name="Mondo S."/>
            <person name="Nolan M."/>
            <person name="Ohm R."/>
            <person name="Pangilinan J."/>
            <person name="Park H.-J."/>
            <person name="Ramirez L."/>
            <person name="Alfaro M."/>
            <person name="Sun H."/>
            <person name="Tritt A."/>
            <person name="Yoshinaga Y."/>
            <person name="Zwiers L.-H."/>
            <person name="Turgeon B."/>
            <person name="Goodwin S."/>
            <person name="Spatafora J."/>
            <person name="Crous P."/>
            <person name="Grigoriev I."/>
        </authorList>
    </citation>
    <scope>NUCLEOTIDE SEQUENCE</scope>
    <source>
        <strain evidence="4">CBS 122368</strain>
    </source>
</reference>
<gene>
    <name evidence="4" type="ORF">BU26DRAFT_427899</name>
</gene>
<dbReference type="RefSeq" id="XP_033683469.1">
    <property type="nucleotide sequence ID" value="XM_033823761.1"/>
</dbReference>
<accession>A0A6A6ID09</accession>
<keyword evidence="2" id="KW-1133">Transmembrane helix</keyword>
<evidence type="ECO:0000259" key="3">
    <source>
        <dbReference type="Pfam" id="PF20684"/>
    </source>
</evidence>
<keyword evidence="2" id="KW-0812">Transmembrane</keyword>
<evidence type="ECO:0000256" key="2">
    <source>
        <dbReference type="SAM" id="Phobius"/>
    </source>
</evidence>
<feature type="transmembrane region" description="Helical" evidence="2">
    <location>
        <begin position="20"/>
        <end position="42"/>
    </location>
</feature>
<feature type="domain" description="Rhodopsin" evidence="3">
    <location>
        <begin position="38"/>
        <end position="282"/>
    </location>
</feature>
<feature type="transmembrane region" description="Helical" evidence="2">
    <location>
        <begin position="185"/>
        <end position="209"/>
    </location>
</feature>
<feature type="transmembrane region" description="Helical" evidence="2">
    <location>
        <begin position="141"/>
        <end position="165"/>
    </location>
</feature>
<dbReference type="GeneID" id="54577091"/>
<dbReference type="InterPro" id="IPR049326">
    <property type="entry name" value="Rhodopsin_dom_fungi"/>
</dbReference>
<keyword evidence="2" id="KW-0472">Membrane</keyword>
<feature type="compositionally biased region" description="Low complexity" evidence="1">
    <location>
        <begin position="337"/>
        <end position="361"/>
    </location>
</feature>
<sequence length="421" mass="46448">MAPEVIPPPYVIAEDDQRGLIVVITATTLSFVWTCLLIRIYLRVRTREWRSDDYFLAAATVGSAWVPLRRSLLLTACTSGLTFHVVNEGLGKTLESLSQADLNQIGKFDFGSQLLYIITLLLSKCAMLFLYLRLSPERGHVFASWGTVAASFVWAVAAIILIAVPCQPSEFWSDGPGKCSNVWPRWQAVGAIDIVTEAIIFLISVYLVAQLNMKMKSKAMVVAAFSARLPVIIAAAFRLHYVHTTLVADDRTLEGAKYVVATQWHIGYAIMSTTITGLGPFLRPFSKSFSTSYRRSSYSHHPSVPSSSLGDSQTKSRNHPHAMSYQMQPLKAHQVNISSSGNRNSPSSTPQSSSQNTTLTLRPDSDVFKQNTAVTGGHRAPSAGDEEETVSRMSQESTQWIIKKKTELKVETDRASNVGRM</sequence>